<keyword evidence="1" id="KW-0472">Membrane</keyword>
<gene>
    <name evidence="2" type="ORF">X777_04494</name>
</gene>
<evidence type="ECO:0000313" key="2">
    <source>
        <dbReference type="EMBL" id="EZA55030.1"/>
    </source>
</evidence>
<keyword evidence="1" id="KW-1133">Transmembrane helix</keyword>
<feature type="transmembrane region" description="Helical" evidence="1">
    <location>
        <begin position="132"/>
        <end position="154"/>
    </location>
</feature>
<proteinExistence type="predicted"/>
<keyword evidence="1" id="KW-0812">Transmembrane</keyword>
<name>A0A026WFY6_OOCBI</name>
<dbReference type="EMBL" id="KK107231">
    <property type="protein sequence ID" value="EZA55030.1"/>
    <property type="molecule type" value="Genomic_DNA"/>
</dbReference>
<sequence length="248" mass="26179">MAMVISPRSKIVTLSLLIGIITLVALIITGVIGIWNGKSEKTSTATRTKMVSSKLQQVTGYAAMQHQTNSIAKFPGDARDGRNADAGLEGDKVKSRTFNAILAASTAGPADNTDNDVLRGPSYNGNASSTPLVAVAVVVVVVGVVAVGVVVSYWNGPNQVISSRSASIIIIACMGLRSITAVHQRSRSHEAEVEAVPQENAWNFEEGISRVTAISRLRSEDGGDDDDDGDIDVVGNEPHVCVRTNRLL</sequence>
<protein>
    <submittedName>
        <fullName evidence="2">Uncharacterized protein</fullName>
    </submittedName>
</protein>
<dbReference type="Proteomes" id="UP000053097">
    <property type="component" value="Unassembled WGS sequence"/>
</dbReference>
<organism evidence="2 3">
    <name type="scientific">Ooceraea biroi</name>
    <name type="common">Clonal raider ant</name>
    <name type="synonym">Cerapachys biroi</name>
    <dbReference type="NCBI Taxonomy" id="2015173"/>
    <lineage>
        <taxon>Eukaryota</taxon>
        <taxon>Metazoa</taxon>
        <taxon>Ecdysozoa</taxon>
        <taxon>Arthropoda</taxon>
        <taxon>Hexapoda</taxon>
        <taxon>Insecta</taxon>
        <taxon>Pterygota</taxon>
        <taxon>Neoptera</taxon>
        <taxon>Endopterygota</taxon>
        <taxon>Hymenoptera</taxon>
        <taxon>Apocrita</taxon>
        <taxon>Aculeata</taxon>
        <taxon>Formicoidea</taxon>
        <taxon>Formicidae</taxon>
        <taxon>Dorylinae</taxon>
        <taxon>Ooceraea</taxon>
    </lineage>
</organism>
<accession>A0A026WFY6</accession>
<evidence type="ECO:0000313" key="3">
    <source>
        <dbReference type="Proteomes" id="UP000053097"/>
    </source>
</evidence>
<evidence type="ECO:0000256" key="1">
    <source>
        <dbReference type="SAM" id="Phobius"/>
    </source>
</evidence>
<feature type="transmembrane region" description="Helical" evidence="1">
    <location>
        <begin position="12"/>
        <end position="35"/>
    </location>
</feature>
<reference evidence="2 3" key="1">
    <citation type="journal article" date="2014" name="Curr. Biol.">
        <title>The genome of the clonal raider ant Cerapachys biroi.</title>
        <authorList>
            <person name="Oxley P.R."/>
            <person name="Ji L."/>
            <person name="Fetter-Pruneda I."/>
            <person name="McKenzie S.K."/>
            <person name="Li C."/>
            <person name="Hu H."/>
            <person name="Zhang G."/>
            <person name="Kronauer D.J."/>
        </authorList>
    </citation>
    <scope>NUCLEOTIDE SEQUENCE [LARGE SCALE GENOMIC DNA]</scope>
</reference>
<dbReference type="AlphaFoldDB" id="A0A026WFY6"/>
<keyword evidence="3" id="KW-1185">Reference proteome</keyword>